<feature type="compositionally biased region" description="Polar residues" evidence="1">
    <location>
        <begin position="1"/>
        <end position="14"/>
    </location>
</feature>
<dbReference type="EMBL" id="HBFR01037326">
    <property type="protein sequence ID" value="CAD8899975.1"/>
    <property type="molecule type" value="Transcribed_RNA"/>
</dbReference>
<reference evidence="2" key="1">
    <citation type="submission" date="2021-01" db="EMBL/GenBank/DDBJ databases">
        <authorList>
            <person name="Corre E."/>
            <person name="Pelletier E."/>
            <person name="Niang G."/>
            <person name="Scheremetjew M."/>
            <person name="Finn R."/>
            <person name="Kale V."/>
            <person name="Holt S."/>
            <person name="Cochrane G."/>
            <person name="Meng A."/>
            <person name="Brown T."/>
            <person name="Cohen L."/>
        </authorList>
    </citation>
    <scope>NUCLEOTIDE SEQUENCE</scope>
    <source>
        <strain evidence="2">308</strain>
    </source>
</reference>
<name>A0A7S1BXG9_9STRA</name>
<feature type="region of interest" description="Disordered" evidence="1">
    <location>
        <begin position="1"/>
        <end position="26"/>
    </location>
</feature>
<evidence type="ECO:0000313" key="2">
    <source>
        <dbReference type="EMBL" id="CAD8899975.1"/>
    </source>
</evidence>
<sequence length="450" mass="49599">MSRTLIQNASSENVSDSGGASSESISQEAPSLQKLCILEIARYVERFPPDAIGDYLTPEHWDEVVRCKHAQTQPIKASGGIDGVGRKNPAISLDTMNNVENKCPGLVSKVSDLLIWKDLVECNFRKGTHKRPEILSKPRPVILRILKDAKDSLTEFMVTFERGCNSQHSLSDIEDDGVTPNKWHQQLSKSYVSLAAAHITVDLLKESGIGKIIKTFTKKGEKIDSGSYDGPLSAMGSIWTSSLKRFTPLLEKWMNIAARGGVEIKQSNKISRSSSSSMSSIGVISGKYTQEDYEEDVEAFGACDSWKALYLALAAREKKRLVRAADKVRETSNNMRQNRSVVRKVGIRRNVISTAKRADRMESILSGDRGQRTTRGNTNSIAFAAQTNMNKLRRETKAVQKYQKSSATGARLGNMSFGNSVGNANITSGNKRVGGLVTSYHGTKKHRINK</sequence>
<gene>
    <name evidence="2" type="ORF">CHYS00102_LOCUS27192</name>
</gene>
<feature type="compositionally biased region" description="Low complexity" evidence="1">
    <location>
        <begin position="15"/>
        <end position="26"/>
    </location>
</feature>
<accession>A0A7S1BXG9</accession>
<dbReference type="AlphaFoldDB" id="A0A7S1BXG9"/>
<evidence type="ECO:0000256" key="1">
    <source>
        <dbReference type="SAM" id="MobiDB-lite"/>
    </source>
</evidence>
<protein>
    <submittedName>
        <fullName evidence="2">Uncharacterized protein</fullName>
    </submittedName>
</protein>
<organism evidence="2">
    <name type="scientific">Corethron hystrix</name>
    <dbReference type="NCBI Taxonomy" id="216773"/>
    <lineage>
        <taxon>Eukaryota</taxon>
        <taxon>Sar</taxon>
        <taxon>Stramenopiles</taxon>
        <taxon>Ochrophyta</taxon>
        <taxon>Bacillariophyta</taxon>
        <taxon>Coscinodiscophyceae</taxon>
        <taxon>Corethrophycidae</taxon>
        <taxon>Corethrales</taxon>
        <taxon>Corethraceae</taxon>
        <taxon>Corethron</taxon>
    </lineage>
</organism>
<proteinExistence type="predicted"/>